<evidence type="ECO:0000259" key="2">
    <source>
        <dbReference type="PROSITE" id="PS51819"/>
    </source>
</evidence>
<dbReference type="InterPro" id="IPR037523">
    <property type="entry name" value="VOC_core"/>
</dbReference>
<dbReference type="Pfam" id="PF00903">
    <property type="entry name" value="Glyoxalase"/>
    <property type="match status" value="1"/>
</dbReference>
<dbReference type="InParanoid" id="A0A2R5G8L3"/>
<feature type="domain" description="VOC" evidence="2">
    <location>
        <begin position="100"/>
        <end position="227"/>
    </location>
</feature>
<dbReference type="InterPro" id="IPR004360">
    <property type="entry name" value="Glyas_Fos-R_dOase_dom"/>
</dbReference>
<evidence type="ECO:0000313" key="4">
    <source>
        <dbReference type="Proteomes" id="UP000241890"/>
    </source>
</evidence>
<dbReference type="InterPro" id="IPR029068">
    <property type="entry name" value="Glyas_Bleomycin-R_OHBP_Dase"/>
</dbReference>
<accession>A0A2R5G8L3</accession>
<dbReference type="PANTHER" id="PTHR39434">
    <property type="match status" value="1"/>
</dbReference>
<protein>
    <submittedName>
        <fullName evidence="3">Glyoxalase domain-containing protein 5</fullName>
    </submittedName>
</protein>
<dbReference type="Proteomes" id="UP000241890">
    <property type="component" value="Unassembled WGS sequence"/>
</dbReference>
<dbReference type="Gene3D" id="3.10.180.10">
    <property type="entry name" value="2,3-Dihydroxybiphenyl 1,2-Dioxygenase, domain 1"/>
    <property type="match status" value="1"/>
</dbReference>
<dbReference type="AlphaFoldDB" id="A0A2R5G8L3"/>
<reference evidence="3 4" key="1">
    <citation type="submission" date="2017-12" db="EMBL/GenBank/DDBJ databases">
        <title>Sequencing, de novo assembly and annotation of complete genome of a new Thraustochytrid species, strain FCC1311.</title>
        <authorList>
            <person name="Sedici K."/>
            <person name="Godart F."/>
            <person name="Aiese Cigliano R."/>
            <person name="Sanseverino W."/>
            <person name="Barakat M."/>
            <person name="Ortet P."/>
            <person name="Marechal E."/>
            <person name="Cagnac O."/>
            <person name="Amato A."/>
        </authorList>
    </citation>
    <scope>NUCLEOTIDE SEQUENCE [LARGE SCALE GENOMIC DNA]</scope>
</reference>
<feature type="compositionally biased region" description="Basic and acidic residues" evidence="1">
    <location>
        <begin position="56"/>
        <end position="71"/>
    </location>
</feature>
<evidence type="ECO:0000256" key="1">
    <source>
        <dbReference type="SAM" id="MobiDB-lite"/>
    </source>
</evidence>
<sequence>MAAGDAEKARRRIAKLRGHLSSGPKARWLSAVTGGGHDDASAQAQAMTRHQARSPAAEKDTSASAPARKEGYSRRAVLAGVQECAAAATPNDDEDEEGLQPFHLAFPVHDLKAARHFYGEVLGCEEGRSAESWVDYSLQGHQIVCHLVGPDFRAVDYHNPVDAHDVPVPHFGIALTVPAFKKLAARLKAHNTKFIIEPYLRFKGLKGEQYTMFFKDPSGNNLEFKAMTNPENLFAKQ</sequence>
<organism evidence="3 4">
    <name type="scientific">Hondaea fermentalgiana</name>
    <dbReference type="NCBI Taxonomy" id="2315210"/>
    <lineage>
        <taxon>Eukaryota</taxon>
        <taxon>Sar</taxon>
        <taxon>Stramenopiles</taxon>
        <taxon>Bigyra</taxon>
        <taxon>Labyrinthulomycetes</taxon>
        <taxon>Thraustochytrida</taxon>
        <taxon>Thraustochytriidae</taxon>
        <taxon>Hondaea</taxon>
    </lineage>
</organism>
<gene>
    <name evidence="3" type="ORF">FCC1311_002322</name>
</gene>
<keyword evidence="4" id="KW-1185">Reference proteome</keyword>
<evidence type="ECO:0000313" key="3">
    <source>
        <dbReference type="EMBL" id="GBG24014.1"/>
    </source>
</evidence>
<comment type="caution">
    <text evidence="3">The sequence shown here is derived from an EMBL/GenBank/DDBJ whole genome shotgun (WGS) entry which is preliminary data.</text>
</comment>
<name>A0A2R5G8L3_9STRA</name>
<dbReference type="PANTHER" id="PTHR39434:SF1">
    <property type="entry name" value="VOC DOMAIN-CONTAINING PROTEIN"/>
    <property type="match status" value="1"/>
</dbReference>
<dbReference type="EMBL" id="BEYU01000002">
    <property type="protein sequence ID" value="GBG24014.1"/>
    <property type="molecule type" value="Genomic_DNA"/>
</dbReference>
<feature type="region of interest" description="Disordered" evidence="1">
    <location>
        <begin position="15"/>
        <end position="71"/>
    </location>
</feature>
<dbReference type="CDD" id="cd08357">
    <property type="entry name" value="VOC_like"/>
    <property type="match status" value="1"/>
</dbReference>
<dbReference type="OrthoDB" id="2580091at2759"/>
<proteinExistence type="predicted"/>
<dbReference type="PROSITE" id="PS51819">
    <property type="entry name" value="VOC"/>
    <property type="match status" value="1"/>
</dbReference>
<dbReference type="SUPFAM" id="SSF54593">
    <property type="entry name" value="Glyoxalase/Bleomycin resistance protein/Dihydroxybiphenyl dioxygenase"/>
    <property type="match status" value="1"/>
</dbReference>